<dbReference type="PANTHER" id="PTHR33886:SF8">
    <property type="entry name" value="UNSATURATED RHAMNOGALACTURONAN HYDROLASE (EUROFUNG)"/>
    <property type="match status" value="1"/>
</dbReference>
<keyword evidence="4" id="KW-1185">Reference proteome</keyword>
<dbReference type="InterPro" id="IPR052043">
    <property type="entry name" value="PolySaccharide_Degr_Enz"/>
</dbReference>
<comment type="caution">
    <text evidence="3">The sequence shown here is derived from an EMBL/GenBank/DDBJ whole genome shotgun (WGS) entry which is preliminary data.</text>
</comment>
<proteinExistence type="predicted"/>
<dbReference type="EMBL" id="JAVNWW010000001">
    <property type="protein sequence ID" value="MDU0808380.1"/>
    <property type="molecule type" value="Genomic_DNA"/>
</dbReference>
<keyword evidence="1 3" id="KW-0378">Hydrolase</keyword>
<sequence length="370" mass="42500">MYKNLVLLLLMPLGLAFAKPNKKEVLQKMHLANHYFQQKWPDVGQVIVSPDKTRPSNIWTRAVYYEGLMELYKLDPKASDLKYMVDWGNFHQWGLRNGVKTRNADDQACGQVYMDLFLMQKDSARIKPIKANIDNMVVTDKSDDWSWIDCLQMSMPVYTRLGVIYKDPRYFQKMYDLYAYTKYKHGGHGLYNPNEKLWWRDKDFVPPYKEPNGTNCYWSRGSAWVYAALVRTLDLLPKNDPHRAEYVADFIALSEALPALQRADGFWNVSLKDPSNFGGPELTGTSLFVYGMAWGIRKGILPAKKYQPVIDQAWKGMSTCVHPNGFLGYVQGTGKEPKDSQPVTYDHVPNFEDFGLGCFLLAGSELIRAK</sequence>
<accession>A0ABU3TRD0</accession>
<dbReference type="SUPFAM" id="SSF48208">
    <property type="entry name" value="Six-hairpin glycosidases"/>
    <property type="match status" value="1"/>
</dbReference>
<evidence type="ECO:0000313" key="4">
    <source>
        <dbReference type="Proteomes" id="UP001249959"/>
    </source>
</evidence>
<evidence type="ECO:0000256" key="1">
    <source>
        <dbReference type="ARBA" id="ARBA00022801"/>
    </source>
</evidence>
<dbReference type="InterPro" id="IPR008928">
    <property type="entry name" value="6-hairpin_glycosidase_sf"/>
</dbReference>
<dbReference type="Pfam" id="PF07470">
    <property type="entry name" value="Glyco_hydro_88"/>
    <property type="match status" value="1"/>
</dbReference>
<dbReference type="InterPro" id="IPR010905">
    <property type="entry name" value="Glyco_hydro_88"/>
</dbReference>
<evidence type="ECO:0000256" key="2">
    <source>
        <dbReference type="SAM" id="SignalP"/>
    </source>
</evidence>
<dbReference type="RefSeq" id="WP_315575265.1">
    <property type="nucleotide sequence ID" value="NZ_JARDXH010000002.1"/>
</dbReference>
<dbReference type="GO" id="GO:0016787">
    <property type="term" value="F:hydrolase activity"/>
    <property type="evidence" value="ECO:0007669"/>
    <property type="project" value="UniProtKB-KW"/>
</dbReference>
<feature type="chain" id="PRO_5045843616" evidence="2">
    <location>
        <begin position="19"/>
        <end position="370"/>
    </location>
</feature>
<keyword evidence="2" id="KW-0732">Signal</keyword>
<gene>
    <name evidence="3" type="ORF">PQG45_04950</name>
</gene>
<reference evidence="3 4" key="1">
    <citation type="submission" date="2023-09" db="EMBL/GenBank/DDBJ databases">
        <title>Aquirufa genomes.</title>
        <authorList>
            <person name="Pitt A."/>
        </authorList>
    </citation>
    <scope>NUCLEOTIDE SEQUENCE [LARGE SCALE GENOMIC DNA]</scope>
    <source>
        <strain evidence="3 4">LEOWEIH-7C</strain>
    </source>
</reference>
<dbReference type="Proteomes" id="UP001249959">
    <property type="component" value="Unassembled WGS sequence"/>
</dbReference>
<organism evidence="3 4">
    <name type="scientific">Aquirufa regiilacus</name>
    <dbReference type="NCBI Taxonomy" id="3024868"/>
    <lineage>
        <taxon>Bacteria</taxon>
        <taxon>Pseudomonadati</taxon>
        <taxon>Bacteroidota</taxon>
        <taxon>Cytophagia</taxon>
        <taxon>Cytophagales</taxon>
        <taxon>Flectobacillaceae</taxon>
        <taxon>Aquirufa</taxon>
    </lineage>
</organism>
<dbReference type="InterPro" id="IPR012341">
    <property type="entry name" value="6hp_glycosidase-like_sf"/>
</dbReference>
<protein>
    <submittedName>
        <fullName evidence="3">Glycoside hydrolase family 88 protein</fullName>
    </submittedName>
</protein>
<feature type="signal peptide" evidence="2">
    <location>
        <begin position="1"/>
        <end position="18"/>
    </location>
</feature>
<name>A0ABU3TRD0_9BACT</name>
<dbReference type="PANTHER" id="PTHR33886">
    <property type="entry name" value="UNSATURATED RHAMNOGALACTURONAN HYDROLASE (EUROFUNG)"/>
    <property type="match status" value="1"/>
</dbReference>
<evidence type="ECO:0000313" key="3">
    <source>
        <dbReference type="EMBL" id="MDU0808380.1"/>
    </source>
</evidence>
<dbReference type="Gene3D" id="1.50.10.10">
    <property type="match status" value="1"/>
</dbReference>